<keyword evidence="1 2" id="KW-0238">DNA-binding</keyword>
<reference evidence="4" key="2">
    <citation type="submission" date="2013-06" db="EMBL/GenBank/DDBJ databases">
        <title>Draft genome sequence of Clostridium hylemonae (DSM 15053).</title>
        <authorList>
            <person name="Sudarsanam P."/>
            <person name="Ley R."/>
            <person name="Guruge J."/>
            <person name="Turnbaugh P.J."/>
            <person name="Mahowald M."/>
            <person name="Liep D."/>
            <person name="Gordon J."/>
        </authorList>
    </citation>
    <scope>NUCLEOTIDE SEQUENCE</scope>
    <source>
        <strain evidence="4">DSM 15053</strain>
    </source>
</reference>
<dbReference type="PANTHER" id="PTHR43479">
    <property type="entry name" value="ACREF/ENVCD OPERON REPRESSOR-RELATED"/>
    <property type="match status" value="1"/>
</dbReference>
<evidence type="ECO:0000313" key="4">
    <source>
        <dbReference type="EMBL" id="EEG74435.1"/>
    </source>
</evidence>
<dbReference type="Pfam" id="PF00440">
    <property type="entry name" value="TetR_N"/>
    <property type="match status" value="1"/>
</dbReference>
<dbReference type="STRING" id="553973.CLOHYLEM_05096"/>
<dbReference type="PANTHER" id="PTHR43479:SF11">
    <property type="entry name" value="ACREF_ENVCD OPERON REPRESSOR-RELATED"/>
    <property type="match status" value="1"/>
</dbReference>
<sequence>MFKRRCSVDNKEAIIQAAMKLIEEKGERLEEITVREICKRANVGLGLVNYHFGNKDKLMEQCIECMINGTVEHFQNIREKTDGFTPFEKLEYLGNMTLDFLFEHYAVSKISVLTDMQSPKENDNTHRTYAAYLPLVAACRPDLDEAAIKRKTLYLITVMQQLFLRYEIISQTLGIDLTQKENRRSFHTQVLHDILEV</sequence>
<dbReference type="AlphaFoldDB" id="C0BZ57"/>
<protein>
    <submittedName>
        <fullName evidence="4">Transcriptional regulator, TetR family</fullName>
    </submittedName>
</protein>
<name>C0BZ57_9FIRM</name>
<organism evidence="4 5">
    <name type="scientific">[Clostridium] hylemonae DSM 15053</name>
    <dbReference type="NCBI Taxonomy" id="553973"/>
    <lineage>
        <taxon>Bacteria</taxon>
        <taxon>Bacillati</taxon>
        <taxon>Bacillota</taxon>
        <taxon>Clostridia</taxon>
        <taxon>Lachnospirales</taxon>
        <taxon>Lachnospiraceae</taxon>
    </lineage>
</organism>
<evidence type="ECO:0000256" key="2">
    <source>
        <dbReference type="PROSITE-ProRule" id="PRU00335"/>
    </source>
</evidence>
<dbReference type="Gene3D" id="1.10.357.10">
    <property type="entry name" value="Tetracycline Repressor, domain 2"/>
    <property type="match status" value="1"/>
</dbReference>
<evidence type="ECO:0000259" key="3">
    <source>
        <dbReference type="PROSITE" id="PS50977"/>
    </source>
</evidence>
<dbReference type="InterPro" id="IPR050624">
    <property type="entry name" value="HTH-type_Tx_Regulator"/>
</dbReference>
<feature type="DNA-binding region" description="H-T-H motif" evidence="2">
    <location>
        <begin position="33"/>
        <end position="52"/>
    </location>
</feature>
<dbReference type="EMBL" id="ABYI02000019">
    <property type="protein sequence ID" value="EEG74435.1"/>
    <property type="molecule type" value="Genomic_DNA"/>
</dbReference>
<dbReference type="GO" id="GO:0003677">
    <property type="term" value="F:DNA binding"/>
    <property type="evidence" value="ECO:0007669"/>
    <property type="project" value="UniProtKB-UniRule"/>
</dbReference>
<accession>C0BZ57</accession>
<evidence type="ECO:0000256" key="1">
    <source>
        <dbReference type="ARBA" id="ARBA00023125"/>
    </source>
</evidence>
<comment type="caution">
    <text evidence="4">The sequence shown here is derived from an EMBL/GenBank/DDBJ whole genome shotgun (WGS) entry which is preliminary data.</text>
</comment>
<dbReference type="InterPro" id="IPR009057">
    <property type="entry name" value="Homeodomain-like_sf"/>
</dbReference>
<dbReference type="OrthoDB" id="9789566at2"/>
<dbReference type="HOGENOM" id="CLU_119418_0_0_9"/>
<proteinExistence type="predicted"/>
<evidence type="ECO:0000313" key="5">
    <source>
        <dbReference type="Proteomes" id="UP000004893"/>
    </source>
</evidence>
<dbReference type="Proteomes" id="UP000004893">
    <property type="component" value="Unassembled WGS sequence"/>
</dbReference>
<feature type="domain" description="HTH tetR-type" evidence="3">
    <location>
        <begin position="8"/>
        <end position="70"/>
    </location>
</feature>
<dbReference type="PROSITE" id="PS50977">
    <property type="entry name" value="HTH_TETR_2"/>
    <property type="match status" value="1"/>
</dbReference>
<keyword evidence="5" id="KW-1185">Reference proteome</keyword>
<reference evidence="4" key="1">
    <citation type="submission" date="2009-02" db="EMBL/GenBank/DDBJ databases">
        <authorList>
            <person name="Fulton L."/>
            <person name="Clifton S."/>
            <person name="Fulton B."/>
            <person name="Xu J."/>
            <person name="Minx P."/>
            <person name="Pepin K.H."/>
            <person name="Johnson M."/>
            <person name="Bhonagiri V."/>
            <person name="Nash W.E."/>
            <person name="Mardis E.R."/>
            <person name="Wilson R.K."/>
        </authorList>
    </citation>
    <scope>NUCLEOTIDE SEQUENCE [LARGE SCALE GENOMIC DNA]</scope>
    <source>
        <strain evidence="4">DSM 15053</strain>
    </source>
</reference>
<dbReference type="eggNOG" id="COG1309">
    <property type="taxonomic scope" value="Bacteria"/>
</dbReference>
<dbReference type="InterPro" id="IPR001647">
    <property type="entry name" value="HTH_TetR"/>
</dbReference>
<gene>
    <name evidence="4" type="ORF">CLOHYLEM_05096</name>
</gene>
<dbReference type="SUPFAM" id="SSF46689">
    <property type="entry name" value="Homeodomain-like"/>
    <property type="match status" value="1"/>
</dbReference>